<dbReference type="AlphaFoldDB" id="A0A9P8CYX8"/>
<evidence type="ECO:0000313" key="2">
    <source>
        <dbReference type="Proteomes" id="UP000717515"/>
    </source>
</evidence>
<name>A0A9P8CYX8_MORAP</name>
<evidence type="ECO:0000313" key="1">
    <source>
        <dbReference type="EMBL" id="KAG9323886.1"/>
    </source>
</evidence>
<dbReference type="SUPFAM" id="SSF53474">
    <property type="entry name" value="alpha/beta-Hydrolases"/>
    <property type="match status" value="1"/>
</dbReference>
<feature type="non-terminal residue" evidence="1">
    <location>
        <position position="1"/>
    </location>
</feature>
<protein>
    <recommendedName>
        <fullName evidence="3">DUF1749-domain-containing protein</fullName>
    </recommendedName>
</protein>
<reference evidence="1" key="1">
    <citation type="submission" date="2021-07" db="EMBL/GenBank/DDBJ databases">
        <title>Draft genome of Mortierella alpina, strain LL118, isolated from an aspen leaf litter sample.</title>
        <authorList>
            <person name="Yang S."/>
            <person name="Vinatzer B.A."/>
        </authorList>
    </citation>
    <scope>NUCLEOTIDE SEQUENCE</scope>
    <source>
        <strain evidence="1">LL118</strain>
    </source>
</reference>
<dbReference type="InterPro" id="IPR029058">
    <property type="entry name" value="AB_hydrolase_fold"/>
</dbReference>
<proteinExistence type="predicted"/>
<gene>
    <name evidence="1" type="ORF">KVV02_006252</name>
</gene>
<dbReference type="InterPro" id="IPR013744">
    <property type="entry name" value="SidJ"/>
</dbReference>
<organism evidence="1 2">
    <name type="scientific">Mortierella alpina</name>
    <name type="common">Oleaginous fungus</name>
    <name type="synonym">Mortierella renispora</name>
    <dbReference type="NCBI Taxonomy" id="64518"/>
    <lineage>
        <taxon>Eukaryota</taxon>
        <taxon>Fungi</taxon>
        <taxon>Fungi incertae sedis</taxon>
        <taxon>Mucoromycota</taxon>
        <taxon>Mortierellomycotina</taxon>
        <taxon>Mortierellomycetes</taxon>
        <taxon>Mortierellales</taxon>
        <taxon>Mortierellaceae</taxon>
        <taxon>Mortierella</taxon>
    </lineage>
</organism>
<dbReference type="PANTHER" id="PTHR31591">
    <property type="entry name" value="UPF0613 PROTEIN PB24D3.06C"/>
    <property type="match status" value="1"/>
</dbReference>
<dbReference type="Pfam" id="PF08538">
    <property type="entry name" value="DUF1749"/>
    <property type="match status" value="1"/>
</dbReference>
<dbReference type="PANTHER" id="PTHR31591:SF1">
    <property type="entry name" value="UPF0613 PROTEIN PB24D3.06C"/>
    <property type="match status" value="1"/>
</dbReference>
<comment type="caution">
    <text evidence="1">The sequence shown here is derived from an EMBL/GenBank/DDBJ whole genome shotgun (WGS) entry which is preliminary data.</text>
</comment>
<dbReference type="Proteomes" id="UP000717515">
    <property type="component" value="Unassembled WGS sequence"/>
</dbReference>
<dbReference type="EMBL" id="JAIFTL010000084">
    <property type="protein sequence ID" value="KAG9323886.1"/>
    <property type="molecule type" value="Genomic_DNA"/>
</dbReference>
<accession>A0A9P8CYX8</accession>
<evidence type="ECO:0008006" key="3">
    <source>
        <dbReference type="Google" id="ProtNLM"/>
    </source>
</evidence>
<dbReference type="Gene3D" id="3.40.50.1820">
    <property type="entry name" value="alpha/beta hydrolase"/>
    <property type="match status" value="1"/>
</dbReference>
<sequence>TDIHCTPAMISLQGTLSVYNPQTRLTMFESGPQNSPSAVVFIGGLLDGYHALPYLPLLSEALADQLGYSLIQVMLSSSHMGYGTSSLQEDVRELDILFDYLRNVRAKTRMFIIGHSTGCQDAISYAIYGQHRAAIHGIVLQGAVSDREFMASSIDMFSEYLHMARTMINDGKGQELMVREVDVAPVTAYRFNSLASIGGDDDMFSSDIPQETMAALFNQVKIPHIFAHSGKDEYIPEHVHKEQLINQLAASPSCRGFVVLPEADHAISDASSQAKFCEVVIQFLRQISQEADQFERTQQESFNVLSL</sequence>